<protein>
    <recommendedName>
        <fullName evidence="6">Out at first protein</fullName>
    </recommendedName>
</protein>
<comment type="similarity">
    <text evidence="1">Belongs to the OAF family.</text>
</comment>
<name>A0ABD3XNW4_SINWO</name>
<dbReference type="InterPro" id="IPR053897">
    <property type="entry name" value="Oaf_C"/>
</dbReference>
<reference evidence="4 5" key="1">
    <citation type="submission" date="2024-11" db="EMBL/GenBank/DDBJ databases">
        <title>Chromosome-level genome assembly of the freshwater bivalve Anodonta woodiana.</title>
        <authorList>
            <person name="Chen X."/>
        </authorList>
    </citation>
    <scope>NUCLEOTIDE SEQUENCE [LARGE SCALE GENOMIC DNA]</scope>
    <source>
        <strain evidence="4">MN2024</strain>
        <tissue evidence="4">Gills</tissue>
    </source>
</reference>
<gene>
    <name evidence="4" type="ORF">ACJMK2_027238</name>
</gene>
<dbReference type="Pfam" id="PF22873">
    <property type="entry name" value="OAF_C"/>
    <property type="match status" value="1"/>
</dbReference>
<proteinExistence type="inferred from homology"/>
<keyword evidence="5" id="KW-1185">Reference proteome</keyword>
<accession>A0ABD3XNW4</accession>
<evidence type="ECO:0000313" key="5">
    <source>
        <dbReference type="Proteomes" id="UP001634394"/>
    </source>
</evidence>
<dbReference type="Pfam" id="PF14941">
    <property type="entry name" value="OAF_N"/>
    <property type="match status" value="1"/>
</dbReference>
<feature type="domain" description="Out at first protein BRICHOS-like" evidence="2">
    <location>
        <begin position="30"/>
        <end position="181"/>
    </location>
</feature>
<evidence type="ECO:0000259" key="3">
    <source>
        <dbReference type="Pfam" id="PF22873"/>
    </source>
</evidence>
<dbReference type="Proteomes" id="UP001634394">
    <property type="component" value="Unassembled WGS sequence"/>
</dbReference>
<dbReference type="PANTHER" id="PTHR13423:SF2">
    <property type="entry name" value="OUT AT FIRST PROTEIN HOMOLOG"/>
    <property type="match status" value="1"/>
</dbReference>
<dbReference type="InterPro" id="IPR053894">
    <property type="entry name" value="OAF_N"/>
</dbReference>
<feature type="domain" description="Out at first C-terminal" evidence="3">
    <location>
        <begin position="208"/>
        <end position="276"/>
    </location>
</feature>
<dbReference type="AlphaFoldDB" id="A0ABD3XNW4"/>
<dbReference type="PANTHER" id="PTHR13423">
    <property type="entry name" value="OUT AT FIRST"/>
    <property type="match status" value="1"/>
</dbReference>
<dbReference type="InterPro" id="IPR026315">
    <property type="entry name" value="Oaf"/>
</dbReference>
<evidence type="ECO:0000259" key="2">
    <source>
        <dbReference type="Pfam" id="PF14941"/>
    </source>
</evidence>
<organism evidence="4 5">
    <name type="scientific">Sinanodonta woodiana</name>
    <name type="common">Chinese pond mussel</name>
    <name type="synonym">Anodonta woodiana</name>
    <dbReference type="NCBI Taxonomy" id="1069815"/>
    <lineage>
        <taxon>Eukaryota</taxon>
        <taxon>Metazoa</taxon>
        <taxon>Spiralia</taxon>
        <taxon>Lophotrochozoa</taxon>
        <taxon>Mollusca</taxon>
        <taxon>Bivalvia</taxon>
        <taxon>Autobranchia</taxon>
        <taxon>Heteroconchia</taxon>
        <taxon>Palaeoheterodonta</taxon>
        <taxon>Unionida</taxon>
        <taxon>Unionoidea</taxon>
        <taxon>Unionidae</taxon>
        <taxon>Unioninae</taxon>
        <taxon>Sinanodonta</taxon>
    </lineage>
</organism>
<dbReference type="EMBL" id="JBJQND010000002">
    <property type="protein sequence ID" value="KAL3887296.1"/>
    <property type="molecule type" value="Genomic_DNA"/>
</dbReference>
<evidence type="ECO:0008006" key="6">
    <source>
        <dbReference type="Google" id="ProtNLM"/>
    </source>
</evidence>
<evidence type="ECO:0000313" key="4">
    <source>
        <dbReference type="EMBL" id="KAL3887296.1"/>
    </source>
</evidence>
<evidence type="ECO:0000256" key="1">
    <source>
        <dbReference type="ARBA" id="ARBA00005786"/>
    </source>
</evidence>
<comment type="caution">
    <text evidence="4">The sequence shown here is derived from an EMBL/GenBank/DDBJ whole genome shotgun (WGS) entry which is preliminary data.</text>
</comment>
<sequence length="277" mass="31459">MIKITEYAPTCLLCMVTYYFVCLINPVSGQLVVNMRDKGGDVIKQKIDADIASDTVTLEFFQQDGILITQFIDFKSDIQIFRAYLPWEEERGVVLAKPQMLCFVIRFGKNEFISSDAMSKLRQKNPTAVRIPEEEKGLETHIMDLGLNLSATDSLQTLSPHIYNICKEAPESTYTKESDLNIIARTSGKDGNTWISRAKKLPLAKYSRCKDTIDPSKPCACPYQICIGWYPCGLKYCHGRDSTGKIVSYRCGIKTCKRCINFEHVALQKIYCLWDDV</sequence>